<comment type="caution">
    <text evidence="9">The sequence shown here is derived from an EMBL/GenBank/DDBJ whole genome shotgun (WGS) entry which is preliminary data.</text>
</comment>
<dbReference type="PRINTS" id="PR00133">
    <property type="entry name" value="GLHYDRLASE3"/>
</dbReference>
<name>A0A3A3H4E9_PANTH</name>
<dbReference type="SMART" id="SM01217">
    <property type="entry name" value="Fn3_like"/>
    <property type="match status" value="1"/>
</dbReference>
<dbReference type="RefSeq" id="WP_119789982.1">
    <property type="nucleotide sequence ID" value="NZ_QYZD01000001.1"/>
</dbReference>
<dbReference type="Pfam" id="PF14310">
    <property type="entry name" value="Fn3-like"/>
    <property type="match status" value="1"/>
</dbReference>
<dbReference type="FunFam" id="3.20.20.300:FF:000005">
    <property type="entry name" value="Periplasmic beta-glucosidase"/>
    <property type="match status" value="1"/>
</dbReference>
<evidence type="ECO:0000256" key="6">
    <source>
        <dbReference type="ARBA" id="ARBA00023295"/>
    </source>
</evidence>
<evidence type="ECO:0000313" key="10">
    <source>
        <dbReference type="Proteomes" id="UP000266177"/>
    </source>
</evidence>
<evidence type="ECO:0000256" key="7">
    <source>
        <dbReference type="RuleBase" id="RU361161"/>
    </source>
</evidence>
<dbReference type="InterPro" id="IPR026891">
    <property type="entry name" value="Fn3-like"/>
</dbReference>
<evidence type="ECO:0000256" key="5">
    <source>
        <dbReference type="ARBA" id="ARBA00022801"/>
    </source>
</evidence>
<proteinExistence type="inferred from homology"/>
<dbReference type="EC" id="3.2.1.21" evidence="3"/>
<evidence type="ECO:0000256" key="3">
    <source>
        <dbReference type="ARBA" id="ARBA00012744"/>
    </source>
</evidence>
<dbReference type="InterPro" id="IPR036962">
    <property type="entry name" value="Glyco_hydro_3_N_sf"/>
</dbReference>
<dbReference type="PANTHER" id="PTHR30620:SF16">
    <property type="entry name" value="LYSOSOMAL BETA GLUCOSIDASE"/>
    <property type="match status" value="1"/>
</dbReference>
<dbReference type="Gene3D" id="3.20.20.300">
    <property type="entry name" value="Glycoside hydrolase, family 3, N-terminal domain"/>
    <property type="match status" value="1"/>
</dbReference>
<comment type="catalytic activity">
    <reaction evidence="1">
        <text>Hydrolysis of terminal, non-reducing beta-D-glucosyl residues with release of beta-D-glucose.</text>
        <dbReference type="EC" id="3.2.1.21"/>
    </reaction>
</comment>
<dbReference type="EMBL" id="QYZD01000001">
    <property type="protein sequence ID" value="RJG26573.1"/>
    <property type="molecule type" value="Genomic_DNA"/>
</dbReference>
<keyword evidence="6 7" id="KW-0326">Glycosidase</keyword>
<dbReference type="SUPFAM" id="SSF51445">
    <property type="entry name" value="(Trans)glycosidases"/>
    <property type="match status" value="1"/>
</dbReference>
<dbReference type="InterPro" id="IPR013783">
    <property type="entry name" value="Ig-like_fold"/>
</dbReference>
<dbReference type="PANTHER" id="PTHR30620">
    <property type="entry name" value="PERIPLASMIC BETA-GLUCOSIDASE-RELATED"/>
    <property type="match status" value="1"/>
</dbReference>
<dbReference type="InterPro" id="IPR019800">
    <property type="entry name" value="Glyco_hydro_3_AS"/>
</dbReference>
<dbReference type="InterPro" id="IPR036881">
    <property type="entry name" value="Glyco_hydro_3_C_sf"/>
</dbReference>
<dbReference type="OrthoDB" id="9805821at2"/>
<sequence length="710" mass="78693">MEKSKKSGLEQWRSRAEELLGKMTLAEKIGQTVQYGRCEERERELIAEGKIGSLLNVHGADKVNELQRIAVERSRLGIPLLIGDDVIHGFRTIFPIPLAEAASWDPDAMEKNARIAAIEAAAEGIRWTFAPMADLTREPRWGRIAESTGEDVYLSSLAAAAKVRGFQSPNAAGDPMVAACVKHFAGYGWAEGGRDYDTTDMSERTLRETVLPPYLGGIQAGALTVMSAFSELNGVPATGSSYLLRDILREEWGFTGMVVSDWESIEELIYHGYAEDRRDSARRGLLAGVDMDMHSGVYLEHLESLVEESPELMKLLDEAVLRILMVKFQLGLFERPYVDAGEPPAAGIPAEHAEQARDSARKSIVLLQNDRGILPLDDERHRKIALLGPLADDRHNSMGCWAWKGRDEDVVTVWDAFQSEIGPHAQVFYEPGSGINEAIPGGIDRAVELAKQCDVAVVTVGESEAMTGEHYNVASITLPACQEYLIRELKEKSATPVIVVLMNGRPLATEWVHHHADAVVEAWHLGTMTGSALVDVLTGRHNPSGRLPVTIPRSTGQIPIYYNRKNTGRPHLYEDYIDCDDSPLYPFGYGLSYTTFHYDDLQLERSAIHRDEPVSVSVRVLNAGTRAGEETVQLYVRDLVGSTTRPVKELKGFRKVFLQPGESRMVSFDLTPAELGLLDEQFRFKVEPGKFHIWIGPHSEEGLQAELTVT</sequence>
<dbReference type="Gene3D" id="3.40.50.1700">
    <property type="entry name" value="Glycoside hydrolase family 3 C-terminal domain"/>
    <property type="match status" value="1"/>
</dbReference>
<organism evidence="9 10">
    <name type="scientific">Paenibacillus thiaminolyticus</name>
    <name type="common">Bacillus thiaminolyticus</name>
    <dbReference type="NCBI Taxonomy" id="49283"/>
    <lineage>
        <taxon>Bacteria</taxon>
        <taxon>Bacillati</taxon>
        <taxon>Bacillota</taxon>
        <taxon>Bacilli</taxon>
        <taxon>Bacillales</taxon>
        <taxon>Paenibacillaceae</taxon>
        <taxon>Paenibacillus</taxon>
    </lineage>
</organism>
<dbReference type="PROSITE" id="PS00775">
    <property type="entry name" value="GLYCOSYL_HYDROL_F3"/>
    <property type="match status" value="1"/>
</dbReference>
<evidence type="ECO:0000259" key="8">
    <source>
        <dbReference type="SMART" id="SM01217"/>
    </source>
</evidence>
<dbReference type="GO" id="GO:0009251">
    <property type="term" value="P:glucan catabolic process"/>
    <property type="evidence" value="ECO:0007669"/>
    <property type="project" value="TreeGrafter"/>
</dbReference>
<keyword evidence="4" id="KW-0732">Signal</keyword>
<dbReference type="InterPro" id="IPR002772">
    <property type="entry name" value="Glyco_hydro_3_C"/>
</dbReference>
<gene>
    <name evidence="9" type="ORF">DQX05_00575</name>
</gene>
<dbReference type="InterPro" id="IPR001764">
    <property type="entry name" value="Glyco_hydro_3_N"/>
</dbReference>
<evidence type="ECO:0000256" key="2">
    <source>
        <dbReference type="ARBA" id="ARBA00005336"/>
    </source>
</evidence>
<evidence type="ECO:0000256" key="4">
    <source>
        <dbReference type="ARBA" id="ARBA00022729"/>
    </source>
</evidence>
<evidence type="ECO:0000256" key="1">
    <source>
        <dbReference type="ARBA" id="ARBA00000448"/>
    </source>
</evidence>
<reference evidence="9 10" key="1">
    <citation type="submission" date="2018-09" db="EMBL/GenBank/DDBJ databases">
        <title>Paenibacillus SK2017-BO5.</title>
        <authorList>
            <person name="Piskunova J.V."/>
            <person name="Dubiley S.A."/>
            <person name="Severinov K.V."/>
        </authorList>
    </citation>
    <scope>NUCLEOTIDE SEQUENCE [LARGE SCALE GENOMIC DNA]</scope>
    <source>
        <strain evidence="9 10">BO5</strain>
    </source>
</reference>
<dbReference type="SUPFAM" id="SSF52279">
    <property type="entry name" value="Beta-D-glucan exohydrolase, C-terminal domain"/>
    <property type="match status" value="1"/>
</dbReference>
<dbReference type="AlphaFoldDB" id="A0A3A3H4E9"/>
<dbReference type="GO" id="GO:0008422">
    <property type="term" value="F:beta-glucosidase activity"/>
    <property type="evidence" value="ECO:0007669"/>
    <property type="project" value="UniProtKB-EC"/>
</dbReference>
<dbReference type="FunFam" id="2.60.40.10:FF:000495">
    <property type="entry name" value="Periplasmic beta-glucosidase"/>
    <property type="match status" value="1"/>
</dbReference>
<protein>
    <recommendedName>
        <fullName evidence="3">beta-glucosidase</fullName>
        <ecNumber evidence="3">3.2.1.21</ecNumber>
    </recommendedName>
</protein>
<evidence type="ECO:0000313" key="9">
    <source>
        <dbReference type="EMBL" id="RJG26573.1"/>
    </source>
</evidence>
<accession>A0A3A3H4E9</accession>
<comment type="similarity">
    <text evidence="2 7">Belongs to the glycosyl hydrolase 3 family.</text>
</comment>
<keyword evidence="5 7" id="KW-0378">Hydrolase</keyword>
<dbReference type="Pfam" id="PF01915">
    <property type="entry name" value="Glyco_hydro_3_C"/>
    <property type="match status" value="1"/>
</dbReference>
<dbReference type="InterPro" id="IPR051915">
    <property type="entry name" value="Cellulose_Degrad_GH3"/>
</dbReference>
<dbReference type="Pfam" id="PF00933">
    <property type="entry name" value="Glyco_hydro_3"/>
    <property type="match status" value="1"/>
</dbReference>
<dbReference type="Gene3D" id="2.60.40.10">
    <property type="entry name" value="Immunoglobulins"/>
    <property type="match status" value="1"/>
</dbReference>
<dbReference type="InterPro" id="IPR017853">
    <property type="entry name" value="GH"/>
</dbReference>
<feature type="domain" description="Fibronectin type III-like" evidence="8">
    <location>
        <begin position="630"/>
        <end position="699"/>
    </location>
</feature>
<dbReference type="Proteomes" id="UP000266177">
    <property type="component" value="Unassembled WGS sequence"/>
</dbReference>